<feature type="region of interest" description="Disordered" evidence="1">
    <location>
        <begin position="1"/>
        <end position="23"/>
    </location>
</feature>
<evidence type="ECO:0000313" key="2">
    <source>
        <dbReference type="EMBL" id="HGT38241.1"/>
    </source>
</evidence>
<comment type="caution">
    <text evidence="2">The sequence shown here is derived from an EMBL/GenBank/DDBJ whole genome shotgun (WGS) entry which is preliminary data.</text>
</comment>
<proteinExistence type="predicted"/>
<sequence length="284" mass="31050">MTESSSALPPAGSSPSAAGSEAAPARDHRVAVFAKVSDPHILAELLARVLGEHPLDALMQSRRTPSVLPVRMTAEQAAELVRLLDGVGWRAASVADGVLPDLENAMVVHHARFEPEQLVILDLYGAPSEAIPWERIAVLAIGEVPGEPTQHYPDAVRPSVVSAAPLPSTPRLETPAARQLELWLLTRHPARAYRLDHRRFNYDCLEERKTASATANFELFARLLSERATSARWTPSTHAYLCHESHSKYEFASAAELQEHALVHWVIDHCVVDDAVEGQGARDA</sequence>
<dbReference type="AlphaFoldDB" id="A0A7C4QGL2"/>
<protein>
    <submittedName>
        <fullName evidence="2">Uncharacterized protein</fullName>
    </submittedName>
</protein>
<organism evidence="2">
    <name type="scientific">Schlesneria paludicola</name>
    <dbReference type="NCBI Taxonomy" id="360056"/>
    <lineage>
        <taxon>Bacteria</taxon>
        <taxon>Pseudomonadati</taxon>
        <taxon>Planctomycetota</taxon>
        <taxon>Planctomycetia</taxon>
        <taxon>Planctomycetales</taxon>
        <taxon>Planctomycetaceae</taxon>
        <taxon>Schlesneria</taxon>
    </lineage>
</organism>
<name>A0A7C4QGL2_9PLAN</name>
<dbReference type="EMBL" id="DSVQ01000006">
    <property type="protein sequence ID" value="HGT38241.1"/>
    <property type="molecule type" value="Genomic_DNA"/>
</dbReference>
<evidence type="ECO:0000256" key="1">
    <source>
        <dbReference type="SAM" id="MobiDB-lite"/>
    </source>
</evidence>
<accession>A0A7C4QGL2</accession>
<reference evidence="2" key="1">
    <citation type="journal article" date="2020" name="mSystems">
        <title>Genome- and Community-Level Interaction Insights into Carbon Utilization and Element Cycling Functions of Hydrothermarchaeota in Hydrothermal Sediment.</title>
        <authorList>
            <person name="Zhou Z."/>
            <person name="Liu Y."/>
            <person name="Xu W."/>
            <person name="Pan J."/>
            <person name="Luo Z.H."/>
            <person name="Li M."/>
        </authorList>
    </citation>
    <scope>NUCLEOTIDE SEQUENCE [LARGE SCALE GENOMIC DNA]</scope>
    <source>
        <strain evidence="2">SpSt-508</strain>
    </source>
</reference>
<gene>
    <name evidence="2" type="ORF">ENS64_03095</name>
</gene>